<keyword evidence="1" id="KW-0472">Membrane</keyword>
<name>A0A9X6RKM7_HYPEX</name>
<protein>
    <recommendedName>
        <fullName evidence="5">Gustatory receptor</fullName>
    </recommendedName>
</protein>
<feature type="transmembrane region" description="Helical" evidence="1">
    <location>
        <begin position="212"/>
        <end position="234"/>
    </location>
</feature>
<feature type="signal peptide" evidence="2">
    <location>
        <begin position="1"/>
        <end position="19"/>
    </location>
</feature>
<evidence type="ECO:0000313" key="3">
    <source>
        <dbReference type="EMBL" id="OWA51082.1"/>
    </source>
</evidence>
<keyword evidence="1" id="KW-1133">Transmembrane helix</keyword>
<sequence>MCHFLRGCIVLSLSLAALCYESAVTIMRLQNDTVKYTAVTELLYSMTYPIKTTLTLAVILVFWWNRRAMSSIFERTLPLHGSSERLGNWAIAFAMFSFLIQSGTRGSDMYSEWTTGKRFYSADLFGLPVTMLEQHAFLLGTRIFTEGVRILCSGYVGMLLNEIRRDLQATSRSISKHTLGSVRAFLTNITDISAARERDIVLAKSTEQQLSVLLITCFLADILSLICMVGELFIPKTLNSRLRLGGSTAMYLFSMFVVCRGLIHLSDEVFGLLLTFCCFVLEQLNDNPHLEASQLNQTTLQEATVNVSVSVYATNCSESF</sequence>
<reference evidence="4" key="1">
    <citation type="submission" date="2017-01" db="EMBL/GenBank/DDBJ databases">
        <title>Comparative genomics of anhydrobiosis in the tardigrade Hypsibius dujardini.</title>
        <authorList>
            <person name="Yoshida Y."/>
            <person name="Koutsovoulos G."/>
            <person name="Laetsch D."/>
            <person name="Stevens L."/>
            <person name="Kumar S."/>
            <person name="Horikawa D."/>
            <person name="Ishino K."/>
            <person name="Komine S."/>
            <person name="Tomita M."/>
            <person name="Blaxter M."/>
            <person name="Arakawa K."/>
        </authorList>
    </citation>
    <scope>NUCLEOTIDE SEQUENCE [LARGE SCALE GENOMIC DNA]</scope>
    <source>
        <strain evidence="4">Z151</strain>
    </source>
</reference>
<keyword evidence="2" id="KW-0732">Signal</keyword>
<evidence type="ECO:0000256" key="1">
    <source>
        <dbReference type="SAM" id="Phobius"/>
    </source>
</evidence>
<feature type="transmembrane region" description="Helical" evidence="1">
    <location>
        <begin position="47"/>
        <end position="65"/>
    </location>
</feature>
<accession>A0A9X6RKM7</accession>
<evidence type="ECO:0000256" key="2">
    <source>
        <dbReference type="SAM" id="SignalP"/>
    </source>
</evidence>
<feature type="chain" id="PRO_5040775919" description="Gustatory receptor" evidence="2">
    <location>
        <begin position="20"/>
        <end position="320"/>
    </location>
</feature>
<dbReference type="AlphaFoldDB" id="A0A9X6RKM7"/>
<gene>
    <name evidence="3" type="ORF">BV898_15582</name>
</gene>
<evidence type="ECO:0000313" key="4">
    <source>
        <dbReference type="Proteomes" id="UP000192578"/>
    </source>
</evidence>
<dbReference type="EMBL" id="MTYJ01000213">
    <property type="protein sequence ID" value="OWA51082.1"/>
    <property type="molecule type" value="Genomic_DNA"/>
</dbReference>
<comment type="caution">
    <text evidence="3">The sequence shown here is derived from an EMBL/GenBank/DDBJ whole genome shotgun (WGS) entry which is preliminary data.</text>
</comment>
<dbReference type="Proteomes" id="UP000192578">
    <property type="component" value="Unassembled WGS sequence"/>
</dbReference>
<proteinExistence type="predicted"/>
<keyword evidence="1" id="KW-0812">Transmembrane</keyword>
<evidence type="ECO:0008006" key="5">
    <source>
        <dbReference type="Google" id="ProtNLM"/>
    </source>
</evidence>
<keyword evidence="4" id="KW-1185">Reference proteome</keyword>
<organism evidence="3 4">
    <name type="scientific">Hypsibius exemplaris</name>
    <name type="common">Freshwater tardigrade</name>
    <dbReference type="NCBI Taxonomy" id="2072580"/>
    <lineage>
        <taxon>Eukaryota</taxon>
        <taxon>Metazoa</taxon>
        <taxon>Ecdysozoa</taxon>
        <taxon>Tardigrada</taxon>
        <taxon>Eutardigrada</taxon>
        <taxon>Parachela</taxon>
        <taxon>Hypsibioidea</taxon>
        <taxon>Hypsibiidae</taxon>
        <taxon>Hypsibius</taxon>
    </lineage>
</organism>